<name>A0A1P8WKA6_9PLAN</name>
<dbReference type="EMBL" id="CP017641">
    <property type="protein sequence ID" value="APZ94490.1"/>
    <property type="molecule type" value="Genomic_DNA"/>
</dbReference>
<evidence type="ECO:0000313" key="3">
    <source>
        <dbReference type="EMBL" id="APZ94490.1"/>
    </source>
</evidence>
<dbReference type="NCBIfam" id="NF033539">
    <property type="entry name" value="transpos_IS1380"/>
    <property type="match status" value="1"/>
</dbReference>
<dbReference type="AlphaFoldDB" id="A0A1P8WKA6"/>
<organism evidence="3 5">
    <name type="scientific">Fuerstiella marisgermanici</name>
    <dbReference type="NCBI Taxonomy" id="1891926"/>
    <lineage>
        <taxon>Bacteria</taxon>
        <taxon>Pseudomonadati</taxon>
        <taxon>Planctomycetota</taxon>
        <taxon>Planctomycetia</taxon>
        <taxon>Planctomycetales</taxon>
        <taxon>Planctomycetaceae</taxon>
        <taxon>Fuerstiella</taxon>
    </lineage>
</organism>
<sequence length="475" mass="54018">MVTECSREKLLFEGHGRREVCAAFDGGKITSDGGGLLLREVEERFGILRSFTASFTDHRSEHSEFSVEELLRQRVMGIALGYEDLNDHEQLRHDPLLALMCGRRDITGQDRAAECSKGVPLAGKSTLNRLELTPVGATKNSRYKKIVASVSTLQDTLVDVFIRMRSKQGVPTELVLDLDATDDPVHGDQLGKFFHGYYKSYCFLPLYTFCGGWPLGAVLRPSNIDGCAGTVKELERIVPRLRAAWPNVRMIVRADGGFCRDNILAWCEKNRVDYIIGLAKNKRLVKAIGGELQQAKVQFEATGEAARVFKDFRYRTKETWSCERRVIGKAEHLRKGANSRFVVTSLSLERVDARMLYEDRYCARGDMENRIKEQQLYLFADRTSTHNMRSNQLRLLFSTMAYLLHHVLREFGLAGTEMQNAQAGTIRSKLLKIGTKIQVSVRRVVISFSESYPYQPLFERVLANLRRHRPQVMQV</sequence>
<dbReference type="EMBL" id="CP017641">
    <property type="protein sequence ID" value="APZ93711.1"/>
    <property type="molecule type" value="Genomic_DNA"/>
</dbReference>
<evidence type="ECO:0000313" key="4">
    <source>
        <dbReference type="EMBL" id="APZ96586.1"/>
    </source>
</evidence>
<dbReference type="OrthoDB" id="232723at2"/>
<reference evidence="3 5" key="1">
    <citation type="journal article" date="2016" name="Front. Microbiol.">
        <title>Fuerstia marisgermanicae gen. nov., sp. nov., an Unusual Member of the Phylum Planctomycetes from the German Wadden Sea.</title>
        <authorList>
            <person name="Kohn T."/>
            <person name="Heuer A."/>
            <person name="Jogler M."/>
            <person name="Vollmers J."/>
            <person name="Boedeker C."/>
            <person name="Bunk B."/>
            <person name="Rast P."/>
            <person name="Borchert D."/>
            <person name="Glockner I."/>
            <person name="Freese H.M."/>
            <person name="Klenk H.P."/>
            <person name="Overmann J."/>
            <person name="Kaster A.K."/>
            <person name="Rohde M."/>
            <person name="Wiegand S."/>
            <person name="Jogler C."/>
        </authorList>
    </citation>
    <scope>NUCLEOTIDE SEQUENCE [LARGE SCALE GENOMIC DNA]</scope>
    <source>
        <strain evidence="3 5">NH11</strain>
    </source>
</reference>
<proteinExistence type="predicted"/>
<dbReference type="InterPro" id="IPR047960">
    <property type="entry name" value="Transpos_IS1380"/>
</dbReference>
<dbReference type="KEGG" id="fmr:Fuma_06256"/>
<dbReference type="InterPro" id="IPR025668">
    <property type="entry name" value="Tnp_DDE_dom"/>
</dbReference>
<dbReference type="EMBL" id="CP017641">
    <property type="protein sequence ID" value="APZ96586.1"/>
    <property type="molecule type" value="Genomic_DNA"/>
</dbReference>
<dbReference type="STRING" id="1891926.Fuma_03329"/>
<dbReference type="KEGG" id="fmr:Fuma_04122"/>
<evidence type="ECO:0000313" key="2">
    <source>
        <dbReference type="EMBL" id="APZ93711.1"/>
    </source>
</evidence>
<dbReference type="RefSeq" id="WP_077025137.1">
    <property type="nucleotide sequence ID" value="NZ_CP017641.1"/>
</dbReference>
<accession>A0A1P8WKA6</accession>
<dbReference type="Proteomes" id="UP000187735">
    <property type="component" value="Chromosome"/>
</dbReference>
<dbReference type="KEGG" id="fmr:Fuma_03329"/>
<keyword evidence="5" id="KW-1185">Reference proteome</keyword>
<dbReference type="Pfam" id="PF13701">
    <property type="entry name" value="DDE_Tnp_1_4"/>
    <property type="match status" value="1"/>
</dbReference>
<feature type="domain" description="Transposase DDE" evidence="1">
    <location>
        <begin position="15"/>
        <end position="469"/>
    </location>
</feature>
<evidence type="ECO:0000259" key="1">
    <source>
        <dbReference type="Pfam" id="PF13701"/>
    </source>
</evidence>
<gene>
    <name evidence="2" type="ORF">Fuma_03329</name>
    <name evidence="3" type="ORF">Fuma_04122</name>
    <name evidence="4" type="ORF">Fuma_06256</name>
</gene>
<evidence type="ECO:0000313" key="5">
    <source>
        <dbReference type="Proteomes" id="UP000187735"/>
    </source>
</evidence>
<protein>
    <submittedName>
        <fullName evidence="3">Transposase DDE domain protein</fullName>
    </submittedName>
</protein>